<proteinExistence type="predicted"/>
<evidence type="ECO:0000313" key="3">
    <source>
        <dbReference type="Proteomes" id="UP000005876"/>
    </source>
</evidence>
<sequence>MLKLMQLELKKFHLAGYIRSALIANACILGLIIIIALGNQSEGVPEFTRYAELLDLLDYLVRATFIIFASILLCRFIVSEFKSKSINILFMYPIDRKKLMVAKLLVVLLFTFLSIIISEIIITAAVHLLNQFVVIVPDKLSLAVLRQQSVRTLINAVAASFMGLVPLYMGMRKYSVPTTIVTSILIVALLFSNNNGALGSTLGSIALVQIGFAVLGMLVAYAAIRRIEYKDITS</sequence>
<keyword evidence="1" id="KW-0812">Transmembrane</keyword>
<feature type="transmembrane region" description="Helical" evidence="1">
    <location>
        <begin position="174"/>
        <end position="192"/>
    </location>
</feature>
<gene>
    <name evidence="2" type="ordered locus">HPL003_14415</name>
</gene>
<dbReference type="Proteomes" id="UP000005876">
    <property type="component" value="Chromosome"/>
</dbReference>
<dbReference type="Pfam" id="PF12730">
    <property type="entry name" value="ABC2_membrane_4"/>
    <property type="match status" value="1"/>
</dbReference>
<dbReference type="eggNOG" id="ENOG502Z9TS">
    <property type="taxonomic scope" value="Bacteria"/>
</dbReference>
<name>G7W250_PAETH</name>
<reference evidence="3" key="1">
    <citation type="submission" date="2011-11" db="EMBL/GenBank/DDBJ databases">
        <title>Complete sequence of Paenibacillus terrae HPL-003.</title>
        <authorList>
            <person name="Shin S.H."/>
            <person name="Kim S."/>
            <person name="Kim J.Y."/>
        </authorList>
    </citation>
    <scope>NUCLEOTIDE SEQUENCE [LARGE SCALE GENOMIC DNA]</scope>
    <source>
        <strain evidence="3">HPL-003</strain>
    </source>
</reference>
<feature type="transmembrane region" description="Helical" evidence="1">
    <location>
        <begin position="204"/>
        <end position="224"/>
    </location>
</feature>
<organism evidence="2 3">
    <name type="scientific">Paenibacillus terrae (strain HPL-003)</name>
    <dbReference type="NCBI Taxonomy" id="985665"/>
    <lineage>
        <taxon>Bacteria</taxon>
        <taxon>Bacillati</taxon>
        <taxon>Bacillota</taxon>
        <taxon>Bacilli</taxon>
        <taxon>Bacillales</taxon>
        <taxon>Paenibacillaceae</taxon>
        <taxon>Paenibacillus</taxon>
    </lineage>
</organism>
<reference key="2">
    <citation type="submission" date="2011-11" db="EMBL/GenBank/DDBJ databases">
        <authorList>
            <person name="Shin S.H."/>
            <person name="Kim S."/>
            <person name="Kim J.Y."/>
        </authorList>
    </citation>
    <scope>NUCLEOTIDE SEQUENCE</scope>
    <source>
        <strain>HPL-003</strain>
    </source>
</reference>
<protein>
    <submittedName>
        <fullName evidence="2">Bacitracin transport permease bcrb</fullName>
    </submittedName>
</protein>
<dbReference type="STRING" id="985665.HPL003_14415"/>
<feature type="transmembrane region" description="Helical" evidence="1">
    <location>
        <begin position="59"/>
        <end position="78"/>
    </location>
</feature>
<dbReference type="KEGG" id="pta:HPL003_14415"/>
<dbReference type="HOGENOM" id="CLU_102870_2_0_9"/>
<feature type="transmembrane region" description="Helical" evidence="1">
    <location>
        <begin position="149"/>
        <end position="167"/>
    </location>
</feature>
<keyword evidence="1" id="KW-0472">Membrane</keyword>
<dbReference type="RefSeq" id="WP_014280359.1">
    <property type="nucleotide sequence ID" value="NC_016641.1"/>
</dbReference>
<reference evidence="2 3" key="3">
    <citation type="journal article" date="2012" name="J. Bacteriol.">
        <title>Genome Sequence of Paenibacillus terrae HPL-003, a Xylanase-Producing Bacterium Isolated from Soil Found in Forest Residue.</title>
        <authorList>
            <person name="Shin S.H."/>
            <person name="Kim S."/>
            <person name="Kim J.Y."/>
            <person name="Song H.Y."/>
            <person name="Cho S.J."/>
            <person name="Kim D.R."/>
            <person name="Lee K.I."/>
            <person name="Lim H.K."/>
            <person name="Park N.J."/>
            <person name="Hwang I.T."/>
            <person name="Yang K.S."/>
        </authorList>
    </citation>
    <scope>NUCLEOTIDE SEQUENCE [LARGE SCALE GENOMIC DNA]</scope>
    <source>
        <strain evidence="2 3">HPL-003</strain>
    </source>
</reference>
<keyword evidence="1" id="KW-1133">Transmembrane helix</keyword>
<dbReference type="OrthoDB" id="9784784at2"/>
<evidence type="ECO:0000256" key="1">
    <source>
        <dbReference type="SAM" id="Phobius"/>
    </source>
</evidence>
<dbReference type="AlphaFoldDB" id="G7W250"/>
<accession>G7W250</accession>
<dbReference type="EMBL" id="CP003107">
    <property type="protein sequence ID" value="AET59634.1"/>
    <property type="molecule type" value="Genomic_DNA"/>
</dbReference>
<evidence type="ECO:0000313" key="2">
    <source>
        <dbReference type="EMBL" id="AET59634.1"/>
    </source>
</evidence>
<feature type="transmembrane region" description="Helical" evidence="1">
    <location>
        <begin position="99"/>
        <end position="129"/>
    </location>
</feature>
<feature type="transmembrane region" description="Helical" evidence="1">
    <location>
        <begin position="21"/>
        <end position="39"/>
    </location>
</feature>